<dbReference type="AlphaFoldDB" id="A0A813VPC5"/>
<dbReference type="Proteomes" id="UP000663879">
    <property type="component" value="Unassembled WGS sequence"/>
</dbReference>
<organism evidence="2 3">
    <name type="scientific">Brachionus calyciflorus</name>
    <dbReference type="NCBI Taxonomy" id="104777"/>
    <lineage>
        <taxon>Eukaryota</taxon>
        <taxon>Metazoa</taxon>
        <taxon>Spiralia</taxon>
        <taxon>Gnathifera</taxon>
        <taxon>Rotifera</taxon>
        <taxon>Eurotatoria</taxon>
        <taxon>Monogononta</taxon>
        <taxon>Pseudotrocha</taxon>
        <taxon>Ploima</taxon>
        <taxon>Brachionidae</taxon>
        <taxon>Brachionus</taxon>
    </lineage>
</organism>
<sequence length="407" mass="47707">MDKLFICVIGFCIFSSAISVWFPNLNRGVGHLQKCNEQTKCSESDGLICLKGRCRCDNNEFWNRRQCERHDRPCKTNSSYCSDQGYECLNGKCECSNQETWNGNFCSRIHSPCNGSNDDEYCKSQGLECREGVCDCINGKWEADLRSCNIPHGKKCNYLFYAKKRMYNYWSDSHNYRCDFGLFCDYYKGRCQCSGSVWNGTECVENDFETTQEEFTTAKENLDISESIKVIMFNNSSVQFLRDKGVQTEGLNEQNSLRDYYLDYFTCKQYNKKLMKKLNEITKSNDLLKNTLKDIRVRLNDDIYSRINEIDEQYIFENNFQNLEKTDENLKKSFLMDQRLVDQLFQAETHDEIRQVGKSILKNMDHLLENKNKSLSKNDKIRDIVMSLQSENEELRKTLDSISLELK</sequence>
<evidence type="ECO:0000313" key="2">
    <source>
        <dbReference type="EMBL" id="CAF0841526.1"/>
    </source>
</evidence>
<dbReference type="OrthoDB" id="5874482at2759"/>
<proteinExistence type="predicted"/>
<protein>
    <submittedName>
        <fullName evidence="2">Uncharacterized protein</fullName>
    </submittedName>
</protein>
<gene>
    <name evidence="2" type="ORF">OXX778_LOCUS8481</name>
</gene>
<feature type="coiled-coil region" evidence="1">
    <location>
        <begin position="378"/>
        <end position="405"/>
    </location>
</feature>
<name>A0A813VPC5_9BILA</name>
<comment type="caution">
    <text evidence="2">The sequence shown here is derived from an EMBL/GenBank/DDBJ whole genome shotgun (WGS) entry which is preliminary data.</text>
</comment>
<evidence type="ECO:0000256" key="1">
    <source>
        <dbReference type="SAM" id="Coils"/>
    </source>
</evidence>
<reference evidence="2" key="1">
    <citation type="submission" date="2021-02" db="EMBL/GenBank/DDBJ databases">
        <authorList>
            <person name="Nowell W R."/>
        </authorList>
    </citation>
    <scope>NUCLEOTIDE SEQUENCE</scope>
    <source>
        <strain evidence="2">Ploen Becks lab</strain>
    </source>
</reference>
<keyword evidence="3" id="KW-1185">Reference proteome</keyword>
<evidence type="ECO:0000313" key="3">
    <source>
        <dbReference type="Proteomes" id="UP000663879"/>
    </source>
</evidence>
<keyword evidence="1" id="KW-0175">Coiled coil</keyword>
<dbReference type="EMBL" id="CAJNOC010001171">
    <property type="protein sequence ID" value="CAF0841526.1"/>
    <property type="molecule type" value="Genomic_DNA"/>
</dbReference>
<accession>A0A813VPC5</accession>